<dbReference type="EMBL" id="CP024696">
    <property type="protein sequence ID" value="ATV51938.1"/>
    <property type="molecule type" value="Genomic_DNA"/>
</dbReference>
<sequence>MVNNCVVFGKNVKERQKYWHILACLELYFYFCLYIQQIAILPLLSRARLFFQPHRGDFKTLFEVFSFFVAHGLH</sequence>
<keyword evidence="1" id="KW-0472">Membrane</keyword>
<evidence type="ECO:0000256" key="1">
    <source>
        <dbReference type="SAM" id="Phobius"/>
    </source>
</evidence>
<evidence type="ECO:0000313" key="2">
    <source>
        <dbReference type="EMBL" id="ATV51938.1"/>
    </source>
</evidence>
<keyword evidence="1" id="KW-1133">Transmembrane helix</keyword>
<accession>A0A2D3N932</accession>
<protein>
    <submittedName>
        <fullName evidence="2">Uncharacterized protein</fullName>
    </submittedName>
</protein>
<gene>
    <name evidence="2" type="ORF">CTM50_01945</name>
</gene>
<feature type="transmembrane region" description="Helical" evidence="1">
    <location>
        <begin position="27"/>
        <end position="45"/>
    </location>
</feature>
<evidence type="ECO:0000313" key="3">
    <source>
        <dbReference type="Proteomes" id="UP000229323"/>
    </source>
</evidence>
<name>A0A2D3N932_PREIN</name>
<dbReference type="AlphaFoldDB" id="A0A2D3N932"/>
<proteinExistence type="predicted"/>
<organism evidence="2 3">
    <name type="scientific">Prevotella intermedia</name>
    <dbReference type="NCBI Taxonomy" id="28131"/>
    <lineage>
        <taxon>Bacteria</taxon>
        <taxon>Pseudomonadati</taxon>
        <taxon>Bacteroidota</taxon>
        <taxon>Bacteroidia</taxon>
        <taxon>Bacteroidales</taxon>
        <taxon>Prevotellaceae</taxon>
        <taxon>Prevotella</taxon>
    </lineage>
</organism>
<keyword evidence="1" id="KW-0812">Transmembrane</keyword>
<dbReference type="Proteomes" id="UP000229323">
    <property type="component" value="Chromosome"/>
</dbReference>
<reference evidence="2 3" key="1">
    <citation type="submission" date="2017-11" db="EMBL/GenBank/DDBJ databases">
        <title>Genome sequencing of Prevotella intermedia KCOM 2033.</title>
        <authorList>
            <person name="Kook J.-K."/>
            <person name="Park S.-N."/>
            <person name="Lim Y.K."/>
        </authorList>
    </citation>
    <scope>NUCLEOTIDE SEQUENCE [LARGE SCALE GENOMIC DNA]</scope>
    <source>
        <strain evidence="2 3">KCOM 2033</strain>
    </source>
</reference>